<dbReference type="Gene3D" id="3.30.420.10">
    <property type="entry name" value="Ribonuclease H-like superfamily/Ribonuclease H"/>
    <property type="match status" value="1"/>
</dbReference>
<dbReference type="FunFam" id="1.10.340.70:FF:000001">
    <property type="entry name" value="Retrovirus-related Pol polyprotein from transposon gypsy-like Protein"/>
    <property type="match status" value="1"/>
</dbReference>
<dbReference type="Pfam" id="PF00098">
    <property type="entry name" value="zf-CCHC"/>
    <property type="match status" value="1"/>
</dbReference>
<dbReference type="InterPro" id="IPR016197">
    <property type="entry name" value="Chromo-like_dom_sf"/>
</dbReference>
<dbReference type="InterPro" id="IPR005162">
    <property type="entry name" value="Retrotrans_gag_dom"/>
</dbReference>
<keyword evidence="15" id="KW-1185">Reference proteome</keyword>
<evidence type="ECO:0000259" key="13">
    <source>
        <dbReference type="PROSITE" id="PS50994"/>
    </source>
</evidence>
<dbReference type="InterPro" id="IPR001878">
    <property type="entry name" value="Znf_CCHC"/>
</dbReference>
<reference evidence="14" key="1">
    <citation type="submission" date="2019-09" db="EMBL/GenBank/DDBJ databases">
        <title>Draft genome information of white flower Hibiscus syriacus.</title>
        <authorList>
            <person name="Kim Y.-M."/>
        </authorList>
    </citation>
    <scope>NUCLEOTIDE SEQUENCE [LARGE SCALE GENOMIC DNA]</scope>
    <source>
        <strain evidence="14">YM2019G1</strain>
    </source>
</reference>
<dbReference type="InterPro" id="IPR041373">
    <property type="entry name" value="RT_RNaseH"/>
</dbReference>
<protein>
    <recommendedName>
        <fullName evidence="1">RNA-directed DNA polymerase</fullName>
        <ecNumber evidence="1">2.7.7.49</ecNumber>
    </recommendedName>
</protein>
<gene>
    <name evidence="14" type="ORF">F3Y22_tig00110429pilonHSYRG01033</name>
</gene>
<dbReference type="InterPro" id="IPR036397">
    <property type="entry name" value="RNaseH_sf"/>
</dbReference>
<dbReference type="SMART" id="SM00343">
    <property type="entry name" value="ZnF_C2HC"/>
    <property type="match status" value="1"/>
</dbReference>
<evidence type="ECO:0000256" key="5">
    <source>
        <dbReference type="ARBA" id="ARBA00022759"/>
    </source>
</evidence>
<dbReference type="GO" id="GO:0003964">
    <property type="term" value="F:RNA-directed DNA polymerase activity"/>
    <property type="evidence" value="ECO:0007669"/>
    <property type="project" value="UniProtKB-KW"/>
</dbReference>
<evidence type="ECO:0000256" key="3">
    <source>
        <dbReference type="ARBA" id="ARBA00022695"/>
    </source>
</evidence>
<keyword evidence="8" id="KW-0863">Zinc-finger</keyword>
<keyword evidence="8" id="KW-0862">Zinc</keyword>
<dbReference type="GO" id="GO:0015074">
    <property type="term" value="P:DNA integration"/>
    <property type="evidence" value="ECO:0007669"/>
    <property type="project" value="InterPro"/>
</dbReference>
<dbReference type="EC" id="2.7.7.49" evidence="1"/>
<dbReference type="SUPFAM" id="SSF57756">
    <property type="entry name" value="Retrovirus zinc finger-like domains"/>
    <property type="match status" value="1"/>
</dbReference>
<evidence type="ECO:0000256" key="8">
    <source>
        <dbReference type="PROSITE-ProRule" id="PRU00047"/>
    </source>
</evidence>
<dbReference type="SMART" id="SM00298">
    <property type="entry name" value="CHROMO"/>
    <property type="match status" value="1"/>
</dbReference>
<evidence type="ECO:0000313" key="15">
    <source>
        <dbReference type="Proteomes" id="UP000436088"/>
    </source>
</evidence>
<dbReference type="Pfam" id="PF00078">
    <property type="entry name" value="RVT_1"/>
    <property type="match status" value="1"/>
</dbReference>
<name>A0A6A3APV3_HIBSY</name>
<dbReference type="PROSITE" id="PS50013">
    <property type="entry name" value="CHROMO_2"/>
    <property type="match status" value="1"/>
</dbReference>
<feature type="domain" description="Reverse transcriptase" evidence="12">
    <location>
        <begin position="624"/>
        <end position="804"/>
    </location>
</feature>
<accession>A0A6A3APV3</accession>
<evidence type="ECO:0000256" key="2">
    <source>
        <dbReference type="ARBA" id="ARBA00022679"/>
    </source>
</evidence>
<dbReference type="InterPro" id="IPR021109">
    <property type="entry name" value="Peptidase_aspartic_dom_sf"/>
</dbReference>
<dbReference type="InterPro" id="IPR043128">
    <property type="entry name" value="Rev_trsase/Diguanyl_cyclase"/>
</dbReference>
<dbReference type="PANTHER" id="PTHR37984:SF5">
    <property type="entry name" value="PROTEIN NYNRIN-LIKE"/>
    <property type="match status" value="1"/>
</dbReference>
<evidence type="ECO:0000259" key="12">
    <source>
        <dbReference type="PROSITE" id="PS50878"/>
    </source>
</evidence>
<dbReference type="Pfam" id="PF17921">
    <property type="entry name" value="Integrase_H2C2"/>
    <property type="match status" value="1"/>
</dbReference>
<dbReference type="Gene3D" id="4.10.60.10">
    <property type="entry name" value="Zinc finger, CCHC-type"/>
    <property type="match status" value="1"/>
</dbReference>
<dbReference type="InterPro" id="IPR012337">
    <property type="entry name" value="RNaseH-like_sf"/>
</dbReference>
<keyword evidence="5" id="KW-0255">Endonuclease</keyword>
<dbReference type="Pfam" id="PF03732">
    <property type="entry name" value="Retrotrans_gag"/>
    <property type="match status" value="1"/>
</dbReference>
<keyword evidence="2" id="KW-0808">Transferase</keyword>
<keyword evidence="6" id="KW-0378">Hydrolase</keyword>
<evidence type="ECO:0000256" key="6">
    <source>
        <dbReference type="ARBA" id="ARBA00022801"/>
    </source>
</evidence>
<feature type="region of interest" description="Disordered" evidence="9">
    <location>
        <begin position="1"/>
        <end position="28"/>
    </location>
</feature>
<dbReference type="InterPro" id="IPR036875">
    <property type="entry name" value="Znf_CCHC_sf"/>
</dbReference>
<dbReference type="Gene3D" id="1.10.340.70">
    <property type="match status" value="1"/>
</dbReference>
<dbReference type="InterPro" id="IPR050951">
    <property type="entry name" value="Retrovirus_Pol_polyprotein"/>
</dbReference>
<dbReference type="CDD" id="cd01647">
    <property type="entry name" value="RT_LTR"/>
    <property type="match status" value="1"/>
</dbReference>
<proteinExistence type="predicted"/>
<dbReference type="PROSITE" id="PS50994">
    <property type="entry name" value="INTEGRASE"/>
    <property type="match status" value="1"/>
</dbReference>
<dbReference type="Pfam" id="PF13975">
    <property type="entry name" value="gag-asp_proteas"/>
    <property type="match status" value="1"/>
</dbReference>
<dbReference type="InterPro" id="IPR000953">
    <property type="entry name" value="Chromo/chromo_shadow_dom"/>
</dbReference>
<dbReference type="Pfam" id="PF00385">
    <property type="entry name" value="Chromo"/>
    <property type="match status" value="1"/>
</dbReference>
<keyword evidence="4" id="KW-0540">Nuclease</keyword>
<dbReference type="GO" id="GO:0003676">
    <property type="term" value="F:nucleic acid binding"/>
    <property type="evidence" value="ECO:0007669"/>
    <property type="project" value="InterPro"/>
</dbReference>
<dbReference type="CDD" id="cd00024">
    <property type="entry name" value="CD_CSD"/>
    <property type="match status" value="1"/>
</dbReference>
<dbReference type="Gene3D" id="3.30.70.270">
    <property type="match status" value="2"/>
</dbReference>
<evidence type="ECO:0000256" key="4">
    <source>
        <dbReference type="ARBA" id="ARBA00022722"/>
    </source>
</evidence>
<keyword evidence="3" id="KW-0548">Nucleotidyltransferase</keyword>
<keyword evidence="7" id="KW-0695">RNA-directed DNA polymerase</keyword>
<sequence length="1502" mass="170345">MAPQHGDAGASEGNESRNAGKKRAPSRDVLASLQEKVTRLEGSMADAQRVLDTLESVDLERLGSLDLDKLESLDSIKDDVQDSLNGLDVKTTDRGNSLEAMREVELLKTELLVCKAAFGSGVATVAPKALGDIPKLEKFKGFRSAQDVENFLWGLDQYFAAMGITEDAKKVSIASVYLSEVALMWWRRRCNDVKRGTAPIATWGEFQAEFKEQFYPEYVEDEARSKLRRLKQEGSLREHVRKFVEVSLQVPSLSEEDGFFTFMDGLKPWAKNELRRRGVKDLSTALTTAESVIELGVKSVDSKPKPKFRGSSGDRDRASRSDRDSSGSGRPSNSKHLDKKDKPVIQCYNCKGQGHLARDCPQKNKLSAIKEKDGEESETLKLSSILSTMEVKKGRKKKGLMFVDVNVAGQKLSALVDTGASELFMSEPIAKKLGLHVEKANGSIKTMNAEEVPIAGVAKGIELTVGGWSGKETIKVIPLDDFDFVLGLSFLDRINAFPVPFTDCLCILDPKQQCIVPVSRGSGVGAKVLSAIQFSKAVRKEEPTFLAVLVCDEPTTTYDVPDVVSHVLAKFKDVMPAELPKKLPPKREVDHKIELVPNVEPPARAPYRMAPPELEEMRRQLKDLLDAGYIRPSKSPYGALVLFQKKHDDSLRMCIDYRALNKLTVKNKYPIPLIPDLFDQLGSARWFTKLDLRSGYYQVRIAEGDESKTTCVTRYSSYEYLVMPFGLTNAPAIFCTLMNKVLQPFLDRFVVVYLDDIVIYSKTLEEHVEHLKQVFLVLRDNELYVKEEKCPFAQTEVPFLGHIVGGGKIWMDRDKIRAIEEWKVPTKVTELRSFLGLANYYRCFFKGYSKISTPLTELLKKDKRWDWSSKCQSAFEELKLAMISEPVLVLPDHTKSFEVFTDASDVAIGGVLMQEGHPVAYESRKLNETERRYTVHEKEMTAVVHCLRTWRYYLLGSKFIVFTDNVANSYFLTQKKLSPKQARWQEFLAEFDLSFEHKSGKVNFVADALSRRYNMELVSMPMGHMRERIKEGLSHDPMATSLIKLDTEGKTRKFWLEGGLLYARGHRLYVPQFEGLRKEIMKECHDSKWAGYPGIHRTLALIADHYYWPHMGNDVEAYVKTCLVCQQDKIEQKKPAGLLQPLPIPERPWESLSMDCIVGLPVTDGFSSIMVVIDRFYKYGTFIPASKVCPAEEAARLFLKHVVKYWGVPKTIISDRDTRFTGRFWKELFKLMGSSLNFSTSVHPQTDGQTERVNALVETYLRHYVSATQCDWPKLLDIAQFSYNLQMSKATNQSPFEIVTGKQPLTPNTIATGYKGPNPTAYQFAKEWQEQHELARACLHKAGKRTKKLELPPTIKAHPVFHVSLLKLYHQDEEELDRDKSHRAPVGVKVSYENEVEAIHAERAVHRVGHRPRHEYLVQWKGLPESEGSWEPSEDLWQFRDKIDQFHSSRATRASLELVGENVTDRQPMTELNSFQAARDYLCHILGLLEDPSELTQSTLET</sequence>
<keyword evidence="8" id="KW-0479">Metal-binding</keyword>
<dbReference type="GO" id="GO:0004519">
    <property type="term" value="F:endonuclease activity"/>
    <property type="evidence" value="ECO:0007669"/>
    <property type="project" value="UniProtKB-KW"/>
</dbReference>
<feature type="compositionally biased region" description="Basic and acidic residues" evidence="9">
    <location>
        <begin position="312"/>
        <end position="325"/>
    </location>
</feature>
<feature type="domain" description="Chromo" evidence="10">
    <location>
        <begin position="1399"/>
        <end position="1458"/>
    </location>
</feature>
<dbReference type="Pfam" id="PF17917">
    <property type="entry name" value="RT_RNaseH"/>
    <property type="match status" value="1"/>
</dbReference>
<comment type="caution">
    <text evidence="14">The sequence shown here is derived from an EMBL/GenBank/DDBJ whole genome shotgun (WGS) entry which is preliminary data.</text>
</comment>
<dbReference type="InterPro" id="IPR023780">
    <property type="entry name" value="Chromo_domain"/>
</dbReference>
<evidence type="ECO:0000259" key="10">
    <source>
        <dbReference type="PROSITE" id="PS50013"/>
    </source>
</evidence>
<evidence type="ECO:0000256" key="9">
    <source>
        <dbReference type="SAM" id="MobiDB-lite"/>
    </source>
</evidence>
<dbReference type="SUPFAM" id="SSF56672">
    <property type="entry name" value="DNA/RNA polymerases"/>
    <property type="match status" value="1"/>
</dbReference>
<dbReference type="InterPro" id="IPR043502">
    <property type="entry name" value="DNA/RNA_pol_sf"/>
</dbReference>
<dbReference type="GO" id="GO:0008270">
    <property type="term" value="F:zinc ion binding"/>
    <property type="evidence" value="ECO:0007669"/>
    <property type="project" value="UniProtKB-KW"/>
</dbReference>
<dbReference type="FunFam" id="3.30.70.270:FF:000020">
    <property type="entry name" value="Transposon Tf2-6 polyprotein-like Protein"/>
    <property type="match status" value="1"/>
</dbReference>
<dbReference type="InterPro" id="IPR001584">
    <property type="entry name" value="Integrase_cat-core"/>
</dbReference>
<dbReference type="SUPFAM" id="SSF50630">
    <property type="entry name" value="Acid proteases"/>
    <property type="match status" value="1"/>
</dbReference>
<dbReference type="PROSITE" id="PS50878">
    <property type="entry name" value="RT_POL"/>
    <property type="match status" value="1"/>
</dbReference>
<dbReference type="CDD" id="cd09274">
    <property type="entry name" value="RNase_HI_RT_Ty3"/>
    <property type="match status" value="1"/>
</dbReference>
<dbReference type="InterPro" id="IPR041588">
    <property type="entry name" value="Integrase_H2C2"/>
</dbReference>
<dbReference type="EMBL" id="VEPZ02000982">
    <property type="protein sequence ID" value="KAE8705397.1"/>
    <property type="molecule type" value="Genomic_DNA"/>
</dbReference>
<organism evidence="14 15">
    <name type="scientific">Hibiscus syriacus</name>
    <name type="common">Rose of Sharon</name>
    <dbReference type="NCBI Taxonomy" id="106335"/>
    <lineage>
        <taxon>Eukaryota</taxon>
        <taxon>Viridiplantae</taxon>
        <taxon>Streptophyta</taxon>
        <taxon>Embryophyta</taxon>
        <taxon>Tracheophyta</taxon>
        <taxon>Spermatophyta</taxon>
        <taxon>Magnoliopsida</taxon>
        <taxon>eudicotyledons</taxon>
        <taxon>Gunneridae</taxon>
        <taxon>Pentapetalae</taxon>
        <taxon>rosids</taxon>
        <taxon>malvids</taxon>
        <taxon>Malvales</taxon>
        <taxon>Malvaceae</taxon>
        <taxon>Malvoideae</taxon>
        <taxon>Hibiscus</taxon>
    </lineage>
</organism>
<dbReference type="InterPro" id="IPR000477">
    <property type="entry name" value="RT_dom"/>
</dbReference>
<evidence type="ECO:0000313" key="14">
    <source>
        <dbReference type="EMBL" id="KAE8705397.1"/>
    </source>
</evidence>
<feature type="domain" description="CCHC-type" evidence="11">
    <location>
        <begin position="347"/>
        <end position="362"/>
    </location>
</feature>
<dbReference type="PROSITE" id="PS50158">
    <property type="entry name" value="ZF_CCHC"/>
    <property type="match status" value="1"/>
</dbReference>
<feature type="domain" description="Integrase catalytic" evidence="13">
    <location>
        <begin position="1144"/>
        <end position="1303"/>
    </location>
</feature>
<dbReference type="Proteomes" id="UP000436088">
    <property type="component" value="Unassembled WGS sequence"/>
</dbReference>
<evidence type="ECO:0000256" key="7">
    <source>
        <dbReference type="ARBA" id="ARBA00022918"/>
    </source>
</evidence>
<dbReference type="Gene3D" id="2.40.50.40">
    <property type="match status" value="1"/>
</dbReference>
<dbReference type="PANTHER" id="PTHR37984">
    <property type="entry name" value="PROTEIN CBG26694"/>
    <property type="match status" value="1"/>
</dbReference>
<dbReference type="GO" id="GO:0016787">
    <property type="term" value="F:hydrolase activity"/>
    <property type="evidence" value="ECO:0007669"/>
    <property type="project" value="UniProtKB-KW"/>
</dbReference>
<dbReference type="SUPFAM" id="SSF53098">
    <property type="entry name" value="Ribonuclease H-like"/>
    <property type="match status" value="1"/>
</dbReference>
<evidence type="ECO:0000256" key="1">
    <source>
        <dbReference type="ARBA" id="ARBA00012493"/>
    </source>
</evidence>
<evidence type="ECO:0000259" key="11">
    <source>
        <dbReference type="PROSITE" id="PS50158"/>
    </source>
</evidence>
<dbReference type="Gene3D" id="2.40.70.10">
    <property type="entry name" value="Acid Proteases"/>
    <property type="match status" value="1"/>
</dbReference>
<feature type="region of interest" description="Disordered" evidence="9">
    <location>
        <begin position="303"/>
        <end position="339"/>
    </location>
</feature>
<dbReference type="Gene3D" id="3.10.10.10">
    <property type="entry name" value="HIV Type 1 Reverse Transcriptase, subunit A, domain 1"/>
    <property type="match status" value="1"/>
</dbReference>
<dbReference type="SUPFAM" id="SSF54160">
    <property type="entry name" value="Chromo domain-like"/>
    <property type="match status" value="1"/>
</dbReference>
<dbReference type="CDD" id="cd00303">
    <property type="entry name" value="retropepsin_like"/>
    <property type="match status" value="1"/>
</dbReference>